<dbReference type="Proteomes" id="UP000708208">
    <property type="component" value="Unassembled WGS sequence"/>
</dbReference>
<keyword evidence="2" id="KW-1185">Reference proteome</keyword>
<sequence length="223" mass="25373">KIYGEAVKQMMLLSLTSPKKSSHSVASDTKIRDISGVKGDGSGIKKSILRSLKSVGVLERSPQEQAVGSVRSERVTDSELEISSLARKKVTFVSADDFLTDPSRISEHRGSSEGSLQPYYFEAIRPLAFFSDRSIDRTLIRAVTLHFRRINTLKIVVMIYSCLSVNIRFKAVLSRRIPRWKNFLINGFRLFLIRTLHNADTWFLSFRFFAYGSNQLFRLNTNS</sequence>
<feature type="non-terminal residue" evidence="1">
    <location>
        <position position="1"/>
    </location>
</feature>
<gene>
    <name evidence="1" type="ORF">AFUS01_LOCUS8796</name>
</gene>
<protein>
    <submittedName>
        <fullName evidence="1">Uncharacterized protein</fullName>
    </submittedName>
</protein>
<organism evidence="1 2">
    <name type="scientific">Allacma fusca</name>
    <dbReference type="NCBI Taxonomy" id="39272"/>
    <lineage>
        <taxon>Eukaryota</taxon>
        <taxon>Metazoa</taxon>
        <taxon>Ecdysozoa</taxon>
        <taxon>Arthropoda</taxon>
        <taxon>Hexapoda</taxon>
        <taxon>Collembola</taxon>
        <taxon>Symphypleona</taxon>
        <taxon>Sminthuridae</taxon>
        <taxon>Allacma</taxon>
    </lineage>
</organism>
<evidence type="ECO:0000313" key="1">
    <source>
        <dbReference type="EMBL" id="CAG7719472.1"/>
    </source>
</evidence>
<dbReference type="AlphaFoldDB" id="A0A8J2JJF4"/>
<comment type="caution">
    <text evidence="1">The sequence shown here is derived from an EMBL/GenBank/DDBJ whole genome shotgun (WGS) entry which is preliminary data.</text>
</comment>
<dbReference type="EMBL" id="CAJVCH010061625">
    <property type="protein sequence ID" value="CAG7719472.1"/>
    <property type="molecule type" value="Genomic_DNA"/>
</dbReference>
<evidence type="ECO:0000313" key="2">
    <source>
        <dbReference type="Proteomes" id="UP000708208"/>
    </source>
</evidence>
<accession>A0A8J2JJF4</accession>
<name>A0A8J2JJF4_9HEXA</name>
<proteinExistence type="predicted"/>
<reference evidence="1" key="1">
    <citation type="submission" date="2021-06" db="EMBL/GenBank/DDBJ databases">
        <authorList>
            <person name="Hodson N. C."/>
            <person name="Mongue J. A."/>
            <person name="Jaron S. K."/>
        </authorList>
    </citation>
    <scope>NUCLEOTIDE SEQUENCE</scope>
</reference>